<comment type="caution">
    <text evidence="1">The sequence shown here is derived from an EMBL/GenBank/DDBJ whole genome shotgun (WGS) entry which is preliminary data.</text>
</comment>
<dbReference type="EMBL" id="BMMQ01000001">
    <property type="protein sequence ID" value="GGO59089.1"/>
    <property type="molecule type" value="Genomic_DNA"/>
</dbReference>
<keyword evidence="2" id="KW-1185">Reference proteome</keyword>
<gene>
    <name evidence="1" type="ORF">GCM10010910_01210</name>
</gene>
<sequence length="177" mass="19880">MLTDDGHGEFGYLTTAQWETFQWAVSYSFALVPFLRSAGNYSISVDEGRSAKTEPALGMPATQIAAIEIERLATRLGEWDNLEDIANDIEGWQIALDFTREVRTAAERWPMEDEPHDVPDLRCIHCGKLGIVYRPPVAPGDDTKVTCEECGGEEDAESFAARVNMIRLEMEQVRRAR</sequence>
<evidence type="ECO:0000313" key="2">
    <source>
        <dbReference type="Proteomes" id="UP000638043"/>
    </source>
</evidence>
<accession>A0ABQ2MVH5</accession>
<evidence type="ECO:0000313" key="1">
    <source>
        <dbReference type="EMBL" id="GGO59089.1"/>
    </source>
</evidence>
<protein>
    <submittedName>
        <fullName evidence="1">Uncharacterized protein</fullName>
    </submittedName>
</protein>
<dbReference type="RefSeq" id="WP_188699401.1">
    <property type="nucleotide sequence ID" value="NZ_BMMQ01000001.1"/>
</dbReference>
<name>A0ABQ2MVH5_9MICO</name>
<proteinExistence type="predicted"/>
<organism evidence="1 2">
    <name type="scientific">Microbacterium nanhaiense</name>
    <dbReference type="NCBI Taxonomy" id="1301026"/>
    <lineage>
        <taxon>Bacteria</taxon>
        <taxon>Bacillati</taxon>
        <taxon>Actinomycetota</taxon>
        <taxon>Actinomycetes</taxon>
        <taxon>Micrococcales</taxon>
        <taxon>Microbacteriaceae</taxon>
        <taxon>Microbacterium</taxon>
    </lineage>
</organism>
<reference evidence="2" key="1">
    <citation type="journal article" date="2019" name="Int. J. Syst. Evol. Microbiol.">
        <title>The Global Catalogue of Microorganisms (GCM) 10K type strain sequencing project: providing services to taxonomists for standard genome sequencing and annotation.</title>
        <authorList>
            <consortium name="The Broad Institute Genomics Platform"/>
            <consortium name="The Broad Institute Genome Sequencing Center for Infectious Disease"/>
            <person name="Wu L."/>
            <person name="Ma J."/>
        </authorList>
    </citation>
    <scope>NUCLEOTIDE SEQUENCE [LARGE SCALE GENOMIC DNA]</scope>
    <source>
        <strain evidence="2">CGMCC 4.7181</strain>
    </source>
</reference>
<dbReference type="Proteomes" id="UP000638043">
    <property type="component" value="Unassembled WGS sequence"/>
</dbReference>